<keyword evidence="3" id="KW-1185">Reference proteome</keyword>
<dbReference type="Proteomes" id="UP000591131">
    <property type="component" value="Unassembled WGS sequence"/>
</dbReference>
<feature type="compositionally biased region" description="Basic and acidic residues" evidence="1">
    <location>
        <begin position="30"/>
        <end position="44"/>
    </location>
</feature>
<feature type="non-terminal residue" evidence="2">
    <location>
        <position position="207"/>
    </location>
</feature>
<feature type="compositionally biased region" description="Basic and acidic residues" evidence="1">
    <location>
        <begin position="58"/>
        <end position="68"/>
    </location>
</feature>
<dbReference type="AlphaFoldDB" id="A0A7J6KKH1"/>
<dbReference type="EMBL" id="JAAPAO010002490">
    <property type="protein sequence ID" value="KAF4647618.1"/>
    <property type="molecule type" value="Genomic_DNA"/>
</dbReference>
<protein>
    <submittedName>
        <fullName evidence="2">Uncharacterized protein</fullName>
    </submittedName>
</protein>
<evidence type="ECO:0000256" key="1">
    <source>
        <dbReference type="SAM" id="MobiDB-lite"/>
    </source>
</evidence>
<evidence type="ECO:0000313" key="2">
    <source>
        <dbReference type="EMBL" id="KAF4647618.1"/>
    </source>
</evidence>
<feature type="region of interest" description="Disordered" evidence="1">
    <location>
        <begin position="1"/>
        <end position="157"/>
    </location>
</feature>
<gene>
    <name evidence="2" type="ORF">FOL47_004373</name>
</gene>
<reference evidence="2 3" key="1">
    <citation type="submission" date="2020-04" db="EMBL/GenBank/DDBJ databases">
        <title>Perkinsus chesapeaki whole genome sequence.</title>
        <authorList>
            <person name="Bogema D.R."/>
        </authorList>
    </citation>
    <scope>NUCLEOTIDE SEQUENCE [LARGE SCALE GENOMIC DNA]</scope>
    <source>
        <strain evidence="2">ATCC PRA-425</strain>
    </source>
</reference>
<organism evidence="2 3">
    <name type="scientific">Perkinsus chesapeaki</name>
    <name type="common">Clam parasite</name>
    <name type="synonym">Perkinsus andrewsi</name>
    <dbReference type="NCBI Taxonomy" id="330153"/>
    <lineage>
        <taxon>Eukaryota</taxon>
        <taxon>Sar</taxon>
        <taxon>Alveolata</taxon>
        <taxon>Perkinsozoa</taxon>
        <taxon>Perkinsea</taxon>
        <taxon>Perkinsida</taxon>
        <taxon>Perkinsidae</taxon>
        <taxon>Perkinsus</taxon>
    </lineage>
</organism>
<evidence type="ECO:0000313" key="3">
    <source>
        <dbReference type="Proteomes" id="UP000591131"/>
    </source>
</evidence>
<sequence>SDMDEERASSGGPEYPRVSRQVPNFKALHKRQEKELRRRREMLARKITQPVPFSFTVARDELKGGADKDAEETDRKPRKKAVGPPSFVERDRKKEAERREKMKAEEEARVAAEKEQSSRPRSPMHSRVHQAVGPPAKPVGSEELTRRKKQQAKAAAQWRREVKRMLERVSRQPLLMDRVTLDASKERARQKALMKYVRQGSSDSRPM</sequence>
<feature type="non-terminal residue" evidence="2">
    <location>
        <position position="1"/>
    </location>
</feature>
<feature type="compositionally biased region" description="Basic and acidic residues" evidence="1">
    <location>
        <begin position="88"/>
        <end position="118"/>
    </location>
</feature>
<accession>A0A7J6KKH1</accession>
<name>A0A7J6KKH1_PERCH</name>
<dbReference type="OrthoDB" id="10582660at2759"/>
<proteinExistence type="predicted"/>
<comment type="caution">
    <text evidence="2">The sequence shown here is derived from an EMBL/GenBank/DDBJ whole genome shotgun (WGS) entry which is preliminary data.</text>
</comment>